<dbReference type="OMA" id="GQPNNDT"/>
<dbReference type="PANTHER" id="PTHR22803">
    <property type="entry name" value="MANNOSE, PHOSPHOLIPASE, LECTIN RECEPTOR RELATED"/>
    <property type="match status" value="1"/>
</dbReference>
<dbReference type="AlphaFoldDB" id="A0A3Q3W881"/>
<proteinExistence type="predicted"/>
<dbReference type="STRING" id="94237.ENSMMOP00000012781"/>
<dbReference type="PROSITE" id="PS50041">
    <property type="entry name" value="C_TYPE_LECTIN_2"/>
    <property type="match status" value="1"/>
</dbReference>
<evidence type="ECO:0000259" key="1">
    <source>
        <dbReference type="PROSITE" id="PS50041"/>
    </source>
</evidence>
<dbReference type="Pfam" id="PF00059">
    <property type="entry name" value="Lectin_C"/>
    <property type="match status" value="1"/>
</dbReference>
<protein>
    <recommendedName>
        <fullName evidence="1">C-type lectin domain-containing protein</fullName>
    </recommendedName>
</protein>
<feature type="domain" description="C-type lectin" evidence="1">
    <location>
        <begin position="65"/>
        <end position="194"/>
    </location>
</feature>
<evidence type="ECO:0000313" key="2">
    <source>
        <dbReference type="Ensembl" id="ENSMMOP00000012781.1"/>
    </source>
</evidence>
<dbReference type="InterPro" id="IPR016186">
    <property type="entry name" value="C-type_lectin-like/link_sf"/>
</dbReference>
<dbReference type="Proteomes" id="UP000261620">
    <property type="component" value="Unplaced"/>
</dbReference>
<organism evidence="2 3">
    <name type="scientific">Mola mola</name>
    <name type="common">Ocean sunfish</name>
    <name type="synonym">Tetraodon mola</name>
    <dbReference type="NCBI Taxonomy" id="94237"/>
    <lineage>
        <taxon>Eukaryota</taxon>
        <taxon>Metazoa</taxon>
        <taxon>Chordata</taxon>
        <taxon>Craniata</taxon>
        <taxon>Vertebrata</taxon>
        <taxon>Euteleostomi</taxon>
        <taxon>Actinopterygii</taxon>
        <taxon>Neopterygii</taxon>
        <taxon>Teleostei</taxon>
        <taxon>Neoteleostei</taxon>
        <taxon>Acanthomorphata</taxon>
        <taxon>Eupercaria</taxon>
        <taxon>Tetraodontiformes</taxon>
        <taxon>Molidae</taxon>
        <taxon>Mola</taxon>
    </lineage>
</organism>
<dbReference type="InterPro" id="IPR016187">
    <property type="entry name" value="CTDL_fold"/>
</dbReference>
<keyword evidence="3" id="KW-1185">Reference proteome</keyword>
<accession>A0A3Q3W881</accession>
<evidence type="ECO:0000313" key="3">
    <source>
        <dbReference type="Proteomes" id="UP000261620"/>
    </source>
</evidence>
<dbReference type="SUPFAM" id="SSF56436">
    <property type="entry name" value="C-type lectin-like"/>
    <property type="match status" value="1"/>
</dbReference>
<dbReference type="InterPro" id="IPR001304">
    <property type="entry name" value="C-type_lectin-like"/>
</dbReference>
<dbReference type="Ensembl" id="ENSMMOT00000012992.1">
    <property type="protein sequence ID" value="ENSMMOP00000012781.1"/>
    <property type="gene ID" value="ENSMMOG00000009821.1"/>
</dbReference>
<sequence length="226" mass="25750">MTEDEAAISALNLATARPYTSHLIETQNMVQLVSMFPTIFRISWELWSSARLNSSLHCPPGWTAHASRCFLLSEEQQEWAMARNKCKSLGGDLAVVLNADDQALMTIMTLKLVHHNPEKYFHSAWIGLSDTDKEGVFFWVNGDKLKSNVSFWSPGNPNNFIPDWDKHYEGQNCIAIVLPRHIQSWLYSWDDIICRGERKDWFLSKWTFCHLGSFVSPSSSGPPTEA</sequence>
<dbReference type="Gene3D" id="3.10.100.10">
    <property type="entry name" value="Mannose-Binding Protein A, subunit A"/>
    <property type="match status" value="1"/>
</dbReference>
<name>A0A3Q3W881_MOLML</name>
<dbReference type="InterPro" id="IPR050111">
    <property type="entry name" value="C-type_lectin/snaclec_domain"/>
</dbReference>
<reference evidence="2" key="2">
    <citation type="submission" date="2025-09" db="UniProtKB">
        <authorList>
            <consortium name="Ensembl"/>
        </authorList>
    </citation>
    <scope>IDENTIFICATION</scope>
</reference>
<reference evidence="2" key="1">
    <citation type="submission" date="2025-08" db="UniProtKB">
        <authorList>
            <consortium name="Ensembl"/>
        </authorList>
    </citation>
    <scope>IDENTIFICATION</scope>
</reference>
<dbReference type="SMART" id="SM00034">
    <property type="entry name" value="CLECT"/>
    <property type="match status" value="1"/>
</dbReference>